<accession>A0AAN6JZR7</accession>
<protein>
    <submittedName>
        <fullName evidence="2">Uncharacterized protein</fullName>
    </submittedName>
</protein>
<feature type="chain" id="PRO_5042999962" evidence="1">
    <location>
        <begin position="20"/>
        <end position="248"/>
    </location>
</feature>
<name>A0AAN6JZR7_9BASI</name>
<proteinExistence type="predicted"/>
<dbReference type="EMBL" id="JAPDMZ010000024">
    <property type="protein sequence ID" value="KAK0555736.1"/>
    <property type="molecule type" value="Genomic_DNA"/>
</dbReference>
<dbReference type="AlphaFoldDB" id="A0AAN6JZR7"/>
<feature type="signal peptide" evidence="1">
    <location>
        <begin position="1"/>
        <end position="19"/>
    </location>
</feature>
<evidence type="ECO:0000256" key="1">
    <source>
        <dbReference type="SAM" id="SignalP"/>
    </source>
</evidence>
<comment type="caution">
    <text evidence="2">The sequence shown here is derived from an EMBL/GenBank/DDBJ whole genome shotgun (WGS) entry which is preliminary data.</text>
</comment>
<sequence>MRFAYPLLALICSLASVGAAPAQGLRPFVVEKEVSQVQAKIISDPSPITALDQVASDHMNALDSREFKFTFTHGRILAATAILAAETFGYAFNINRVLMNYYHPKAAPAAFEKRSEMEAADLEKRLDVGWWTGVLTHVTRAFALLSLPLVWSNVQLAPDLHPHNAQRAIQDSPAMGLDHPDLNELVKSLRARGLGEVKVLDARGLDPLIKADRIFGFGGAFLSVLSFPFQVALYQKAVEDYKTKYHIH</sequence>
<evidence type="ECO:0000313" key="2">
    <source>
        <dbReference type="EMBL" id="KAK0555736.1"/>
    </source>
</evidence>
<keyword evidence="3" id="KW-1185">Reference proteome</keyword>
<organism evidence="2 3">
    <name type="scientific">Tilletia horrida</name>
    <dbReference type="NCBI Taxonomy" id="155126"/>
    <lineage>
        <taxon>Eukaryota</taxon>
        <taxon>Fungi</taxon>
        <taxon>Dikarya</taxon>
        <taxon>Basidiomycota</taxon>
        <taxon>Ustilaginomycotina</taxon>
        <taxon>Exobasidiomycetes</taxon>
        <taxon>Tilletiales</taxon>
        <taxon>Tilletiaceae</taxon>
        <taxon>Tilletia</taxon>
    </lineage>
</organism>
<reference evidence="2" key="1">
    <citation type="journal article" date="2023" name="PhytoFront">
        <title>Draft Genome Resources of Seven Strains of Tilletia horrida, Causal Agent of Kernel Smut of Rice.</title>
        <authorList>
            <person name="Khanal S."/>
            <person name="Antony Babu S."/>
            <person name="Zhou X.G."/>
        </authorList>
    </citation>
    <scope>NUCLEOTIDE SEQUENCE</scope>
    <source>
        <strain evidence="2">TX6</strain>
    </source>
</reference>
<keyword evidence="1" id="KW-0732">Signal</keyword>
<evidence type="ECO:0000313" key="3">
    <source>
        <dbReference type="Proteomes" id="UP001176517"/>
    </source>
</evidence>
<gene>
    <name evidence="2" type="ORF">OC846_001607</name>
</gene>
<dbReference type="Proteomes" id="UP001176517">
    <property type="component" value="Unassembled WGS sequence"/>
</dbReference>